<dbReference type="SUPFAM" id="SSF103473">
    <property type="entry name" value="MFS general substrate transporter"/>
    <property type="match status" value="1"/>
</dbReference>
<dbReference type="InterPro" id="IPR010290">
    <property type="entry name" value="TM_effector"/>
</dbReference>
<gene>
    <name evidence="8" type="ORF">P8627_13100</name>
</gene>
<dbReference type="CDD" id="cd06173">
    <property type="entry name" value="MFS_MefA_like"/>
    <property type="match status" value="1"/>
</dbReference>
<keyword evidence="6 7" id="KW-0472">Membrane</keyword>
<proteinExistence type="predicted"/>
<accession>A0ABY8L9I1</accession>
<evidence type="ECO:0000256" key="2">
    <source>
        <dbReference type="ARBA" id="ARBA00022448"/>
    </source>
</evidence>
<dbReference type="PANTHER" id="PTHR23513:SF11">
    <property type="entry name" value="STAPHYLOFERRIN A TRANSPORTER"/>
    <property type="match status" value="1"/>
</dbReference>
<dbReference type="PANTHER" id="PTHR23513">
    <property type="entry name" value="INTEGRAL MEMBRANE EFFLUX PROTEIN-RELATED"/>
    <property type="match status" value="1"/>
</dbReference>
<keyword evidence="4 7" id="KW-0812">Transmembrane</keyword>
<dbReference type="Proteomes" id="UP001243420">
    <property type="component" value="Chromosome"/>
</dbReference>
<keyword evidence="9" id="KW-1185">Reference proteome</keyword>
<feature type="transmembrane region" description="Helical" evidence="7">
    <location>
        <begin position="255"/>
        <end position="273"/>
    </location>
</feature>
<evidence type="ECO:0000313" key="8">
    <source>
        <dbReference type="EMBL" id="WGH77961.1"/>
    </source>
</evidence>
<protein>
    <submittedName>
        <fullName evidence="8">MFS transporter</fullName>
    </submittedName>
</protein>
<evidence type="ECO:0000256" key="7">
    <source>
        <dbReference type="SAM" id="Phobius"/>
    </source>
</evidence>
<feature type="transmembrane region" description="Helical" evidence="7">
    <location>
        <begin position="342"/>
        <end position="364"/>
    </location>
</feature>
<dbReference type="InterPro" id="IPR036259">
    <property type="entry name" value="MFS_trans_sf"/>
</dbReference>
<feature type="transmembrane region" description="Helical" evidence="7">
    <location>
        <begin position="308"/>
        <end position="330"/>
    </location>
</feature>
<feature type="transmembrane region" description="Helical" evidence="7">
    <location>
        <begin position="158"/>
        <end position="183"/>
    </location>
</feature>
<dbReference type="Pfam" id="PF05977">
    <property type="entry name" value="MFS_3"/>
    <property type="match status" value="1"/>
</dbReference>
<feature type="transmembrane region" description="Helical" evidence="7">
    <location>
        <begin position="216"/>
        <end position="235"/>
    </location>
</feature>
<dbReference type="Gene3D" id="1.20.1250.20">
    <property type="entry name" value="MFS general substrate transporter like domains"/>
    <property type="match status" value="1"/>
</dbReference>
<evidence type="ECO:0000256" key="3">
    <source>
        <dbReference type="ARBA" id="ARBA00022475"/>
    </source>
</evidence>
<name>A0ABY8L9I1_9RHOB</name>
<keyword evidence="3" id="KW-1003">Cell membrane</keyword>
<organism evidence="8 9">
    <name type="scientific">Jannaschia ovalis</name>
    <dbReference type="NCBI Taxonomy" id="3038773"/>
    <lineage>
        <taxon>Bacteria</taxon>
        <taxon>Pseudomonadati</taxon>
        <taxon>Pseudomonadota</taxon>
        <taxon>Alphaproteobacteria</taxon>
        <taxon>Rhodobacterales</taxon>
        <taxon>Roseobacteraceae</taxon>
        <taxon>Jannaschia</taxon>
    </lineage>
</organism>
<feature type="transmembrane region" description="Helical" evidence="7">
    <location>
        <begin position="41"/>
        <end position="62"/>
    </location>
</feature>
<feature type="transmembrane region" description="Helical" evidence="7">
    <location>
        <begin position="285"/>
        <end position="302"/>
    </location>
</feature>
<sequence>MSALSHTGFRAYFLAAVPLVQALWAQRVTLGWLAWEISGSAPFVGLIAALGLAPMLVSGPVFGVLVDRADIRRALMWTSGTMAALLALAAALAGGPGLGKVGLAVLALAIGVVTSAHHPVRMSLGPRLVPRAEVPSVVALSALNFNLARLVAPVLTGLAIASFGAVTTLWVSAALYLPMLVAIRWMDPRDLPAGRAHEGIATAIAGALRYIAATPVARQALVLTAAMAVLVRGYLELLPVMAEGVHARGAEGLGLLTAAAGGGALLAALGKTAGAGRGTGIAPSARAALVGGIAALAALGWSESWAAALGWTAVLGFASTFCGISFQAAVQQDLPDDLRGRVMSLWVVVGIGAVALGSGMLGWLAGPFGLPAVLAAAGLAGAALSLPLALPSRRRAAT</sequence>
<keyword evidence="2" id="KW-0813">Transport</keyword>
<evidence type="ECO:0000256" key="6">
    <source>
        <dbReference type="ARBA" id="ARBA00023136"/>
    </source>
</evidence>
<feature type="transmembrane region" description="Helical" evidence="7">
    <location>
        <begin position="370"/>
        <end position="390"/>
    </location>
</feature>
<evidence type="ECO:0000256" key="4">
    <source>
        <dbReference type="ARBA" id="ARBA00022692"/>
    </source>
</evidence>
<evidence type="ECO:0000313" key="9">
    <source>
        <dbReference type="Proteomes" id="UP001243420"/>
    </source>
</evidence>
<keyword evidence="5 7" id="KW-1133">Transmembrane helix</keyword>
<dbReference type="RefSeq" id="WP_279964589.1">
    <property type="nucleotide sequence ID" value="NZ_CP122537.1"/>
</dbReference>
<evidence type="ECO:0000256" key="5">
    <source>
        <dbReference type="ARBA" id="ARBA00022989"/>
    </source>
</evidence>
<dbReference type="EMBL" id="CP122537">
    <property type="protein sequence ID" value="WGH77961.1"/>
    <property type="molecule type" value="Genomic_DNA"/>
</dbReference>
<reference evidence="8 9" key="1">
    <citation type="submission" date="2023-04" db="EMBL/GenBank/DDBJ databases">
        <title>Jannaschia ovalis sp. nov., a marine bacterium isolated from sea tidal flat.</title>
        <authorList>
            <person name="Kwon D.Y."/>
            <person name="Kim J.-J."/>
        </authorList>
    </citation>
    <scope>NUCLEOTIDE SEQUENCE [LARGE SCALE GENOMIC DNA]</scope>
    <source>
        <strain evidence="8 9">GRR-S6-38</strain>
    </source>
</reference>
<feature type="transmembrane region" description="Helical" evidence="7">
    <location>
        <begin position="74"/>
        <end position="95"/>
    </location>
</feature>
<comment type="subcellular location">
    <subcellularLocation>
        <location evidence="1">Cell membrane</location>
        <topology evidence="1">Multi-pass membrane protein</topology>
    </subcellularLocation>
</comment>
<feature type="transmembrane region" description="Helical" evidence="7">
    <location>
        <begin position="12"/>
        <end position="35"/>
    </location>
</feature>
<evidence type="ECO:0000256" key="1">
    <source>
        <dbReference type="ARBA" id="ARBA00004651"/>
    </source>
</evidence>